<proteinExistence type="predicted"/>
<dbReference type="Pfam" id="PF20591">
    <property type="entry name" value="DUF6792"/>
    <property type="match status" value="1"/>
</dbReference>
<accession>A0ABU5CSQ8</accession>
<organism evidence="2 3">
    <name type="scientific">Paracerasibacillus soli</name>
    <dbReference type="NCBI Taxonomy" id="480284"/>
    <lineage>
        <taxon>Bacteria</taxon>
        <taxon>Bacillati</taxon>
        <taxon>Bacillota</taxon>
        <taxon>Bacilli</taxon>
        <taxon>Bacillales</taxon>
        <taxon>Bacillaceae</taxon>
        <taxon>Paracerasibacillus</taxon>
    </lineage>
</organism>
<keyword evidence="3" id="KW-1185">Reference proteome</keyword>
<reference evidence="2 3" key="1">
    <citation type="submission" date="2023-10" db="EMBL/GenBank/DDBJ databases">
        <title>Virgibacillus soli CC-YMP-6 genome.</title>
        <authorList>
            <person name="Miliotis G."/>
            <person name="Sengupta P."/>
            <person name="Hameed A."/>
            <person name="Chuvochina M."/>
            <person name="Mcdonagh F."/>
            <person name="Simpson A.C."/>
            <person name="Singh N.K."/>
            <person name="Rekha P.D."/>
            <person name="Raman K."/>
            <person name="Hugenholtz P."/>
            <person name="Venkateswaran K."/>
        </authorList>
    </citation>
    <scope>NUCLEOTIDE SEQUENCE [LARGE SCALE GENOMIC DNA]</scope>
    <source>
        <strain evidence="2 3">CC-YMP-6</strain>
    </source>
</reference>
<gene>
    <name evidence="2" type="ORF">RWD45_13545</name>
</gene>
<sequence>MTNQKDILYTDIIKIRIMDIEYDGITEDEIRRIYYEETGKELDVAVDIYYSEDYIEEVDANGFNGTIIHLFDEEQGINETYTITRGTEMTQENDWRPIDWIYNLMGIFVGENTEQYRAAEYFDQEVTNEIKLKTGGKVRKIGLGHSLGGNLITLLQIVLGYFDDVYTVNAAPPSITDTIIGKF</sequence>
<dbReference type="EMBL" id="JAWDIQ010000002">
    <property type="protein sequence ID" value="MDY0409410.1"/>
    <property type="molecule type" value="Genomic_DNA"/>
</dbReference>
<dbReference type="InterPro" id="IPR046742">
    <property type="entry name" value="DUF6792"/>
</dbReference>
<dbReference type="Proteomes" id="UP001275315">
    <property type="component" value="Unassembled WGS sequence"/>
</dbReference>
<evidence type="ECO:0000259" key="1">
    <source>
        <dbReference type="Pfam" id="PF20591"/>
    </source>
</evidence>
<dbReference type="RefSeq" id="WP_320380203.1">
    <property type="nucleotide sequence ID" value="NZ_JAWDIQ010000002.1"/>
</dbReference>
<evidence type="ECO:0000313" key="3">
    <source>
        <dbReference type="Proteomes" id="UP001275315"/>
    </source>
</evidence>
<name>A0ABU5CSQ8_9BACI</name>
<feature type="domain" description="DUF6792" evidence="1">
    <location>
        <begin position="24"/>
        <end position="176"/>
    </location>
</feature>
<protein>
    <submittedName>
        <fullName evidence="2">DUF6792 domain-containing protein</fullName>
    </submittedName>
</protein>
<evidence type="ECO:0000313" key="2">
    <source>
        <dbReference type="EMBL" id="MDY0409410.1"/>
    </source>
</evidence>
<comment type="caution">
    <text evidence="2">The sequence shown here is derived from an EMBL/GenBank/DDBJ whole genome shotgun (WGS) entry which is preliminary data.</text>
</comment>